<keyword evidence="4" id="KW-0808">Transferase</keyword>
<dbReference type="AlphaFoldDB" id="A0A382G1Y5"/>
<dbReference type="InterPro" id="IPR029058">
    <property type="entry name" value="AB_hydrolase_fold"/>
</dbReference>
<accession>A0A382G1Y5</accession>
<dbReference type="GO" id="GO:0009086">
    <property type="term" value="P:methionine biosynthetic process"/>
    <property type="evidence" value="ECO:0007669"/>
    <property type="project" value="UniProtKB-KW"/>
</dbReference>
<keyword evidence="3" id="KW-0028">Amino-acid biosynthesis</keyword>
<gene>
    <name evidence="8" type="ORF">METZ01_LOCUS222142</name>
</gene>
<protein>
    <recommendedName>
        <fullName evidence="7">AB hydrolase-1 domain-containing protein</fullName>
    </recommendedName>
</protein>
<sequence>MTHKVEIKKNEKLTCDIAFFSNTNCTLDSGYNLENFKIAYKSFGKLNKNKNNVILVCHALSGDQFVTGKNPITNKDGWWTRMVGPNKPIDTNKYFVICTNVLGGCVGSTGPKEINVMTNAPFGTDFPSITIRDMVKVQKYLIDALNIEKIFAVVGGSMGAMQVLQWTIDYPDKLENAIHIAGALKHSAQNIAFHEVGRQAIMNDPSWNKGNYKDTETKPERGLAVARMIAHITYLSDDVMHRKFGRKLQSRDIISFGFDADFQIESYLRYQGKSFVERFDANSYLYLTRAMDYFDLTESFPKSVEFSSKHNKHINYLVISFTSDWLFPTKENKQIVNILNYNTRKVSFSEIETDKGHDSFLLDEPELDLTISGFLDSNFTKLQDK</sequence>
<dbReference type="NCBIfam" id="TIGR01392">
    <property type="entry name" value="homoserO_Ac_trn"/>
    <property type="match status" value="1"/>
</dbReference>
<proteinExistence type="inferred from homology"/>
<evidence type="ECO:0000313" key="8">
    <source>
        <dbReference type="EMBL" id="SVB69288.1"/>
    </source>
</evidence>
<keyword evidence="6" id="KW-0012">Acyltransferase</keyword>
<reference evidence="8" key="1">
    <citation type="submission" date="2018-05" db="EMBL/GenBank/DDBJ databases">
        <authorList>
            <person name="Lanie J.A."/>
            <person name="Ng W.-L."/>
            <person name="Kazmierczak K.M."/>
            <person name="Andrzejewski T.M."/>
            <person name="Davidsen T.M."/>
            <person name="Wayne K.J."/>
            <person name="Tettelin H."/>
            <person name="Glass J.I."/>
            <person name="Rusch D."/>
            <person name="Podicherti R."/>
            <person name="Tsui H.-C.T."/>
            <person name="Winkler M.E."/>
        </authorList>
    </citation>
    <scope>NUCLEOTIDE SEQUENCE</scope>
</reference>
<evidence type="ECO:0000256" key="2">
    <source>
        <dbReference type="ARBA" id="ARBA00022490"/>
    </source>
</evidence>
<organism evidence="8">
    <name type="scientific">marine metagenome</name>
    <dbReference type="NCBI Taxonomy" id="408172"/>
    <lineage>
        <taxon>unclassified sequences</taxon>
        <taxon>metagenomes</taxon>
        <taxon>ecological metagenomes</taxon>
    </lineage>
</organism>
<dbReference type="Gene3D" id="3.40.50.1820">
    <property type="entry name" value="alpha/beta hydrolase"/>
    <property type="match status" value="1"/>
</dbReference>
<dbReference type="InterPro" id="IPR000073">
    <property type="entry name" value="AB_hydrolase_1"/>
</dbReference>
<dbReference type="InterPro" id="IPR008220">
    <property type="entry name" value="HAT_MetX-like"/>
</dbReference>
<feature type="domain" description="AB hydrolase-1" evidence="7">
    <location>
        <begin position="52"/>
        <end position="362"/>
    </location>
</feature>
<dbReference type="GO" id="GO:0009092">
    <property type="term" value="P:homoserine metabolic process"/>
    <property type="evidence" value="ECO:0007669"/>
    <property type="project" value="TreeGrafter"/>
</dbReference>
<evidence type="ECO:0000256" key="1">
    <source>
        <dbReference type="ARBA" id="ARBA00011738"/>
    </source>
</evidence>
<keyword evidence="5" id="KW-0486">Methionine biosynthesis</keyword>
<dbReference type="GO" id="GO:0004414">
    <property type="term" value="F:homoserine O-acetyltransferase activity"/>
    <property type="evidence" value="ECO:0007669"/>
    <property type="project" value="TreeGrafter"/>
</dbReference>
<dbReference type="PANTHER" id="PTHR32268:SF11">
    <property type="entry name" value="HOMOSERINE O-ACETYLTRANSFERASE"/>
    <property type="match status" value="1"/>
</dbReference>
<evidence type="ECO:0000256" key="4">
    <source>
        <dbReference type="ARBA" id="ARBA00022679"/>
    </source>
</evidence>
<dbReference type="PIRSF" id="PIRSF000443">
    <property type="entry name" value="Homoser_Ac_trans"/>
    <property type="match status" value="1"/>
</dbReference>
<evidence type="ECO:0000256" key="3">
    <source>
        <dbReference type="ARBA" id="ARBA00022605"/>
    </source>
</evidence>
<name>A0A382G1Y5_9ZZZZ</name>
<evidence type="ECO:0000256" key="6">
    <source>
        <dbReference type="ARBA" id="ARBA00023315"/>
    </source>
</evidence>
<dbReference type="EMBL" id="UINC01053133">
    <property type="protein sequence ID" value="SVB69288.1"/>
    <property type="molecule type" value="Genomic_DNA"/>
</dbReference>
<dbReference type="Pfam" id="PF00561">
    <property type="entry name" value="Abhydrolase_1"/>
    <property type="match status" value="1"/>
</dbReference>
<evidence type="ECO:0000256" key="5">
    <source>
        <dbReference type="ARBA" id="ARBA00023167"/>
    </source>
</evidence>
<dbReference type="SUPFAM" id="SSF53474">
    <property type="entry name" value="alpha/beta-Hydrolases"/>
    <property type="match status" value="1"/>
</dbReference>
<dbReference type="PANTHER" id="PTHR32268">
    <property type="entry name" value="HOMOSERINE O-ACETYLTRANSFERASE"/>
    <property type="match status" value="1"/>
</dbReference>
<dbReference type="NCBIfam" id="NF001209">
    <property type="entry name" value="PRK00175.1"/>
    <property type="match status" value="1"/>
</dbReference>
<dbReference type="FunFam" id="1.10.1740.110:FF:000001">
    <property type="entry name" value="Homoserine O-acetyltransferase"/>
    <property type="match status" value="1"/>
</dbReference>
<evidence type="ECO:0000259" key="7">
    <source>
        <dbReference type="Pfam" id="PF00561"/>
    </source>
</evidence>
<keyword evidence="2" id="KW-0963">Cytoplasm</keyword>
<dbReference type="Gene3D" id="1.10.1740.110">
    <property type="match status" value="1"/>
</dbReference>
<comment type="subunit">
    <text evidence="1">Homodimer.</text>
</comment>
<dbReference type="HAMAP" id="MF_00296">
    <property type="entry name" value="MetX_acyltransf"/>
    <property type="match status" value="1"/>
</dbReference>